<evidence type="ECO:0000256" key="4">
    <source>
        <dbReference type="ARBA" id="ARBA00022777"/>
    </source>
</evidence>
<keyword evidence="4 8" id="KW-0418">Kinase</keyword>
<dbReference type="Gene3D" id="1.10.510.10">
    <property type="entry name" value="Transferase(Phosphotransferase) domain 1"/>
    <property type="match status" value="1"/>
</dbReference>
<feature type="domain" description="AGC-kinase C-terminal" evidence="7">
    <location>
        <begin position="150"/>
        <end position="213"/>
    </location>
</feature>
<keyword evidence="2 8" id="KW-0808">Transferase</keyword>
<dbReference type="InterPro" id="IPR000719">
    <property type="entry name" value="Prot_kinase_dom"/>
</dbReference>
<organism evidence="8 9">
    <name type="scientific">Bonamia ostreae</name>
    <dbReference type="NCBI Taxonomy" id="126728"/>
    <lineage>
        <taxon>Eukaryota</taxon>
        <taxon>Sar</taxon>
        <taxon>Rhizaria</taxon>
        <taxon>Endomyxa</taxon>
        <taxon>Ascetosporea</taxon>
        <taxon>Haplosporida</taxon>
        <taxon>Bonamia</taxon>
    </lineage>
</organism>
<evidence type="ECO:0000256" key="3">
    <source>
        <dbReference type="ARBA" id="ARBA00022741"/>
    </source>
</evidence>
<dbReference type="InterPro" id="IPR008271">
    <property type="entry name" value="Ser/Thr_kinase_AS"/>
</dbReference>
<dbReference type="SMART" id="SM00220">
    <property type="entry name" value="S_TKc"/>
    <property type="match status" value="1"/>
</dbReference>
<dbReference type="PROSITE" id="PS00108">
    <property type="entry name" value="PROTEIN_KINASE_ST"/>
    <property type="match status" value="1"/>
</dbReference>
<dbReference type="EMBL" id="JBDODL010002294">
    <property type="protein sequence ID" value="MES1922154.1"/>
    <property type="molecule type" value="Genomic_DNA"/>
</dbReference>
<keyword evidence="1" id="KW-0723">Serine/threonine-protein kinase</keyword>
<evidence type="ECO:0000256" key="2">
    <source>
        <dbReference type="ARBA" id="ARBA00022679"/>
    </source>
</evidence>
<comment type="caution">
    <text evidence="8">The sequence shown here is derived from an EMBL/GenBank/DDBJ whole genome shotgun (WGS) entry which is preliminary data.</text>
</comment>
<protein>
    <submittedName>
        <fullName evidence="8">Serine/threonine-protein kinase</fullName>
        <ecNumber evidence="8">2.7.11.1</ecNumber>
    </submittedName>
</protein>
<dbReference type="InterPro" id="IPR011009">
    <property type="entry name" value="Kinase-like_dom_sf"/>
</dbReference>
<dbReference type="GO" id="GO:0004674">
    <property type="term" value="F:protein serine/threonine kinase activity"/>
    <property type="evidence" value="ECO:0007669"/>
    <property type="project" value="UniProtKB-EC"/>
</dbReference>
<dbReference type="PROSITE" id="PS51285">
    <property type="entry name" value="AGC_KINASE_CTER"/>
    <property type="match status" value="1"/>
</dbReference>
<gene>
    <name evidence="8" type="primary">SCH9</name>
    <name evidence="8" type="ORF">MHBO_003670</name>
</gene>
<dbReference type="PANTHER" id="PTHR24351">
    <property type="entry name" value="RIBOSOMAL PROTEIN S6 KINASE"/>
    <property type="match status" value="1"/>
</dbReference>
<name>A0ABV2ARP7_9EUKA</name>
<evidence type="ECO:0000256" key="1">
    <source>
        <dbReference type="ARBA" id="ARBA00022527"/>
    </source>
</evidence>
<evidence type="ECO:0000313" key="9">
    <source>
        <dbReference type="Proteomes" id="UP001439008"/>
    </source>
</evidence>
<accession>A0ABV2ARP7</accession>
<dbReference type="InterPro" id="IPR000961">
    <property type="entry name" value="AGC-kinase_C"/>
</dbReference>
<reference evidence="8 9" key="1">
    <citation type="journal article" date="2024" name="BMC Biol.">
        <title>Comparative genomics of Ascetosporea gives new insight into the evolutionary basis for animal parasitism in Rhizaria.</title>
        <authorList>
            <person name="Hiltunen Thoren M."/>
            <person name="Onut-Brannstrom I."/>
            <person name="Alfjorden A."/>
            <person name="Peckova H."/>
            <person name="Swords F."/>
            <person name="Hooper C."/>
            <person name="Holzer A.S."/>
            <person name="Bass D."/>
            <person name="Burki F."/>
        </authorList>
    </citation>
    <scope>NUCLEOTIDE SEQUENCE [LARGE SCALE GENOMIC DNA]</scope>
    <source>
        <strain evidence="8">20-A016</strain>
    </source>
</reference>
<keyword evidence="3" id="KW-0547">Nucleotide-binding</keyword>
<dbReference type="EC" id="2.7.11.1" evidence="8"/>
<dbReference type="Pfam" id="PF00069">
    <property type="entry name" value="Pkinase"/>
    <property type="match status" value="1"/>
</dbReference>
<dbReference type="SMART" id="SM00133">
    <property type="entry name" value="S_TK_X"/>
    <property type="match status" value="1"/>
</dbReference>
<evidence type="ECO:0000256" key="5">
    <source>
        <dbReference type="ARBA" id="ARBA00022840"/>
    </source>
</evidence>
<evidence type="ECO:0000259" key="7">
    <source>
        <dbReference type="PROSITE" id="PS51285"/>
    </source>
</evidence>
<feature type="domain" description="Protein kinase" evidence="6">
    <location>
        <begin position="1"/>
        <end position="149"/>
    </location>
</feature>
<keyword evidence="9" id="KW-1185">Reference proteome</keyword>
<dbReference type="SUPFAM" id="SSF56112">
    <property type="entry name" value="Protein kinase-like (PK-like)"/>
    <property type="match status" value="1"/>
</dbReference>
<evidence type="ECO:0000259" key="6">
    <source>
        <dbReference type="PROSITE" id="PS50011"/>
    </source>
</evidence>
<proteinExistence type="predicted"/>
<sequence>MALGHLHKNGIIYRDLKPENVLFDENGHICLTDFGMSKIFRKGETCAKSICGTAEYLAPEMIEGKEYTHTIDWWTLGVLLYELMVGKSPFKSVGRNQIERQIIDKKVEFPPKMSKSAVDLITKLLEKDPSKRLGSGPSDCSEIMSHKFFEGVDWYRLLMRKISPPYKPKMGSEKDDTSNFYREFTEESLAESKMSAKGYFAHFANFSFCDVDK</sequence>
<keyword evidence="5" id="KW-0067">ATP-binding</keyword>
<dbReference type="PROSITE" id="PS50011">
    <property type="entry name" value="PROTEIN_KINASE_DOM"/>
    <property type="match status" value="1"/>
</dbReference>
<dbReference type="Proteomes" id="UP001439008">
    <property type="component" value="Unassembled WGS sequence"/>
</dbReference>
<evidence type="ECO:0000313" key="8">
    <source>
        <dbReference type="EMBL" id="MES1922154.1"/>
    </source>
</evidence>